<sequence>MDSQNISGDEWEPVKERTSHKPLYTTKPLVPISVSGPYPTSVQPELDMPRAESYPLPPLLYPTQHARSTFYPSSEQRISDDLREIEQRHRVVREEQERLYRSQTELLISLQTTCQQLGEENTKLRDAREEFEKYQKSMSSRMEQHTESLLASHQYYVEELRAKNGSLERQVSKLKRDKDELQAKYDELLASTQKIKDEEEVGDGRTPPAMDMKLEWIAMQAVNRNLFAHNQALQRRCMKFSKRKHNK</sequence>
<organism evidence="1 2">
    <name type="scientific">Pleurotus cornucopiae</name>
    <name type="common">Cornucopia mushroom</name>
    <dbReference type="NCBI Taxonomy" id="5321"/>
    <lineage>
        <taxon>Eukaryota</taxon>
        <taxon>Fungi</taxon>
        <taxon>Dikarya</taxon>
        <taxon>Basidiomycota</taxon>
        <taxon>Agaricomycotina</taxon>
        <taxon>Agaricomycetes</taxon>
        <taxon>Agaricomycetidae</taxon>
        <taxon>Agaricales</taxon>
        <taxon>Pleurotineae</taxon>
        <taxon>Pleurotaceae</taxon>
        <taxon>Pleurotus</taxon>
    </lineage>
</organism>
<dbReference type="Proteomes" id="UP000824881">
    <property type="component" value="Unassembled WGS sequence"/>
</dbReference>
<comment type="caution">
    <text evidence="1">The sequence shown here is derived from an EMBL/GenBank/DDBJ whole genome shotgun (WGS) entry which is preliminary data.</text>
</comment>
<dbReference type="EMBL" id="WQMT02000009">
    <property type="protein sequence ID" value="KAG9219137.1"/>
    <property type="molecule type" value="Genomic_DNA"/>
</dbReference>
<proteinExistence type="predicted"/>
<evidence type="ECO:0000313" key="2">
    <source>
        <dbReference type="Proteomes" id="UP000824881"/>
    </source>
</evidence>
<gene>
    <name evidence="1" type="ORF">CCMSSC00406_0001547</name>
</gene>
<name>A0ACB7ILN5_PLECO</name>
<protein>
    <submittedName>
        <fullName evidence="1">Uncharacterized protein</fullName>
    </submittedName>
</protein>
<evidence type="ECO:0000313" key="1">
    <source>
        <dbReference type="EMBL" id="KAG9219137.1"/>
    </source>
</evidence>
<keyword evidence="2" id="KW-1185">Reference proteome</keyword>
<reference evidence="1 2" key="1">
    <citation type="journal article" date="2021" name="Appl. Environ. Microbiol.">
        <title>Genetic linkage and physical mapping for an oyster mushroom Pleurotus cornucopiae and QTL analysis for the trait cap color.</title>
        <authorList>
            <person name="Zhang Y."/>
            <person name="Gao W."/>
            <person name="Sonnenberg A."/>
            <person name="Chen Q."/>
            <person name="Zhang J."/>
            <person name="Huang C."/>
        </authorList>
    </citation>
    <scope>NUCLEOTIDE SEQUENCE [LARGE SCALE GENOMIC DNA]</scope>
    <source>
        <strain evidence="1">CCMSSC00406</strain>
    </source>
</reference>
<accession>A0ACB7ILN5</accession>